<reference evidence="3" key="1">
    <citation type="journal article" date="2019" name="Int. J. Syst. Evol. Microbiol.">
        <title>The Global Catalogue of Microorganisms (GCM) 10K type strain sequencing project: providing services to taxonomists for standard genome sequencing and annotation.</title>
        <authorList>
            <consortium name="The Broad Institute Genomics Platform"/>
            <consortium name="The Broad Institute Genome Sequencing Center for Infectious Disease"/>
            <person name="Wu L."/>
            <person name="Ma J."/>
        </authorList>
    </citation>
    <scope>NUCLEOTIDE SEQUENCE [LARGE SCALE GENOMIC DNA]</scope>
    <source>
        <strain evidence="3">CGMCC 4.7283</strain>
    </source>
</reference>
<organism evidence="2 3">
    <name type="scientific">Seohaeicola nanhaiensis</name>
    <dbReference type="NCBI Taxonomy" id="1387282"/>
    <lineage>
        <taxon>Bacteria</taxon>
        <taxon>Pseudomonadati</taxon>
        <taxon>Pseudomonadota</taxon>
        <taxon>Alphaproteobacteria</taxon>
        <taxon>Rhodobacterales</taxon>
        <taxon>Roseobacteraceae</taxon>
        <taxon>Seohaeicola</taxon>
    </lineage>
</organism>
<dbReference type="PROSITE" id="PS50943">
    <property type="entry name" value="HTH_CROC1"/>
    <property type="match status" value="1"/>
</dbReference>
<dbReference type="Pfam" id="PF01381">
    <property type="entry name" value="HTH_3"/>
    <property type="match status" value="1"/>
</dbReference>
<evidence type="ECO:0000259" key="1">
    <source>
        <dbReference type="PROSITE" id="PS50943"/>
    </source>
</evidence>
<dbReference type="EMBL" id="JBHSGI010000004">
    <property type="protein sequence ID" value="MFC4668166.1"/>
    <property type="molecule type" value="Genomic_DNA"/>
</dbReference>
<name>A0ABV9KET6_9RHOB</name>
<evidence type="ECO:0000313" key="2">
    <source>
        <dbReference type="EMBL" id="MFC4668166.1"/>
    </source>
</evidence>
<dbReference type="InterPro" id="IPR001387">
    <property type="entry name" value="Cro/C1-type_HTH"/>
</dbReference>
<protein>
    <submittedName>
        <fullName evidence="2">Helix-turn-helix transcriptional regulator</fullName>
    </submittedName>
</protein>
<proteinExistence type="predicted"/>
<sequence length="76" mass="8073">MLRLSAYLRSVELTQAAFAAMVGVKQPTVHRWLKGDARPSWRVAEKIAHATGGAVPVSAWVSQAEEQAGSGRGEAA</sequence>
<evidence type="ECO:0000313" key="3">
    <source>
        <dbReference type="Proteomes" id="UP001595973"/>
    </source>
</evidence>
<dbReference type="Gene3D" id="1.10.260.40">
    <property type="entry name" value="lambda repressor-like DNA-binding domains"/>
    <property type="match status" value="1"/>
</dbReference>
<dbReference type="InterPro" id="IPR010982">
    <property type="entry name" value="Lambda_DNA-bd_dom_sf"/>
</dbReference>
<gene>
    <name evidence="2" type="ORF">ACFO5X_06335</name>
</gene>
<dbReference type="Proteomes" id="UP001595973">
    <property type="component" value="Unassembled WGS sequence"/>
</dbReference>
<feature type="domain" description="HTH cro/C1-type" evidence="1">
    <location>
        <begin position="13"/>
        <end position="60"/>
    </location>
</feature>
<accession>A0ABV9KET6</accession>
<dbReference type="CDD" id="cd00093">
    <property type="entry name" value="HTH_XRE"/>
    <property type="match status" value="1"/>
</dbReference>
<dbReference type="SUPFAM" id="SSF47413">
    <property type="entry name" value="lambda repressor-like DNA-binding domains"/>
    <property type="match status" value="1"/>
</dbReference>
<dbReference type="RefSeq" id="WP_380716434.1">
    <property type="nucleotide sequence ID" value="NZ_JBHSGI010000004.1"/>
</dbReference>
<dbReference type="SMART" id="SM00530">
    <property type="entry name" value="HTH_XRE"/>
    <property type="match status" value="1"/>
</dbReference>
<comment type="caution">
    <text evidence="2">The sequence shown here is derived from an EMBL/GenBank/DDBJ whole genome shotgun (WGS) entry which is preliminary data.</text>
</comment>
<keyword evidence="3" id="KW-1185">Reference proteome</keyword>